<dbReference type="AlphaFoldDB" id="A0A7Z7PQY5"/>
<dbReference type="EMBL" id="LS974202">
    <property type="protein sequence ID" value="SSC12949.1"/>
    <property type="molecule type" value="Genomic_DNA"/>
</dbReference>
<reference evidence="1 2" key="1">
    <citation type="submission" date="2017-01" db="EMBL/GenBank/DDBJ databases">
        <authorList>
            <person name="Erauso G."/>
        </authorList>
    </citation>
    <scope>NUCLEOTIDE SEQUENCE [LARGE SCALE GENOMIC DNA]</scope>
    <source>
        <strain evidence="1">MESINF1</strain>
    </source>
</reference>
<proteinExistence type="predicted"/>
<sequence>MRKFLTLFVMVLVIVSLSMAVEIDLGVSIEVKQVFEQTLACARLSILANVGVFEFDIPFSQVWPSERKFEFVDPLQTYAGFNFKLPITILYVKAGLGVQAAGVIDLMAGKIQGWDLPSKARLALGVSESGLYLEGGVSLGFTPALDNLFFCPYASVGVVF</sequence>
<dbReference type="RefSeq" id="WP_231936652.1">
    <property type="nucleotide sequence ID" value="NZ_LS974202.1"/>
</dbReference>
<evidence type="ECO:0000313" key="1">
    <source>
        <dbReference type="EMBL" id="SSC12949.1"/>
    </source>
</evidence>
<gene>
    <name evidence="1" type="ORF">MESINF_1505</name>
</gene>
<accession>A0A7Z7PQY5</accession>
<name>A0A7Z7PQY5_9BACT</name>
<organism evidence="1 2">
    <name type="scientific">Mesotoga infera</name>
    <dbReference type="NCBI Taxonomy" id="1236046"/>
    <lineage>
        <taxon>Bacteria</taxon>
        <taxon>Thermotogati</taxon>
        <taxon>Thermotogota</taxon>
        <taxon>Thermotogae</taxon>
        <taxon>Kosmotogales</taxon>
        <taxon>Kosmotogaceae</taxon>
        <taxon>Mesotoga</taxon>
    </lineage>
</organism>
<evidence type="ECO:0000313" key="2">
    <source>
        <dbReference type="Proteomes" id="UP000250796"/>
    </source>
</evidence>
<dbReference type="Proteomes" id="UP000250796">
    <property type="component" value="Chromosome MESINF"/>
</dbReference>
<protein>
    <submittedName>
        <fullName evidence="1">Uncharacterized protein</fullName>
    </submittedName>
</protein>
<dbReference type="KEGG" id="minf:MESINF_1505"/>
<keyword evidence="2" id="KW-1185">Reference proteome</keyword>